<dbReference type="Pfam" id="PF00629">
    <property type="entry name" value="MAM"/>
    <property type="match status" value="2"/>
</dbReference>
<dbReference type="SUPFAM" id="SSF49899">
    <property type="entry name" value="Concanavalin A-like lectins/glucanases"/>
    <property type="match status" value="2"/>
</dbReference>
<dbReference type="SMART" id="SM00137">
    <property type="entry name" value="MAM"/>
    <property type="match status" value="2"/>
</dbReference>
<sequence length="910" mass="96477">MRKNLVTQSIAFLVATTVTSALAAPSSLLIETPGQARQAVSTGPSDPEIIQSKAYGVARSALNLGTARLTLALPEGGSISVERLKAFHSSSGALVWQGRVNNKGKSLSPGDNQIILVSRDGYLSGTVRVNGKLYKLMPQSADSVVMQLIDESLTPKDHSQDLPEPMSQARSLQSFPVAQSVTTASTSVIKVLVGYTTEAARQNPGILSLIDLAVAETNQGFTDSGVNAMVELAYVYELNYAETGNHGTDLDRFEAPNDGYMDEVHGLRDQYGADVAAILIGDAGACGRAGAIGATVDTAFMVVKDSCATGYYSFGHELGHLMSARHNPEQDSKTTPYAFGHGFLYTSGGWRSIMSYNSNSCCTRQNFWSDPTRSFQGVTRGTTDTHDNARVLNLTASTIAAFKSDPSGGNQPPVADFSSSVNGMTVTFTDASSDADGSVDLYSWDFGDGNQSTQASPVHTYATTGSYNVSLTVTDDNGATNTKAAQVSVSAAVNQPPVADFVVNTNGLTANFIDQSQDSDGSIVEWMWDFGDGAQSSSASPAYTYASAGTYQVSLTVTDDEGASHSQTKSVGVSDASQLSMDDFESGFGSWSNSASNTWDWSRRSGSTPSSSTGPQSGSAGSDYYLYVETSNNKGAYNAGDVVSLESPVFVAQGMRLAFDYHMYGANIGSLSVDIRDNGNWIENIWQLTGEQHSSSDEFSSASVDFSGYSGELQLRLRVVAAGGWKGDIAVDNLQIYGTRSGNGNQLLAGLDFETGIDGGWSNSLAATDSWFEEPGTTPSNSTGPDSGAQTTGQYGYFETSSDYAYNAGDTAYLDSPVIKGHSRTLSFFYHMYGANIGSLHVDVLNNGVWTEDLFVVSGQQHESEAAEYTQANVDLSGFSGDIQVRFRAVAAGGWKGDIAIDDIRIEGQL</sequence>
<dbReference type="PANTHER" id="PTHR23282:SF101">
    <property type="entry name" value="MAM DOMAIN-CONTAINING PROTEIN"/>
    <property type="match status" value="1"/>
</dbReference>
<evidence type="ECO:0000259" key="4">
    <source>
        <dbReference type="PROSITE" id="PS50093"/>
    </source>
</evidence>
<evidence type="ECO:0000313" key="6">
    <source>
        <dbReference type="Proteomes" id="UP001595621"/>
    </source>
</evidence>
<feature type="compositionally biased region" description="Polar residues" evidence="1">
    <location>
        <begin position="777"/>
        <end position="793"/>
    </location>
</feature>
<dbReference type="SUPFAM" id="SSF55486">
    <property type="entry name" value="Metalloproteases ('zincins'), catalytic domain"/>
    <property type="match status" value="2"/>
</dbReference>
<dbReference type="EMBL" id="JBHRTD010000018">
    <property type="protein sequence ID" value="MFC3140520.1"/>
    <property type="molecule type" value="Genomic_DNA"/>
</dbReference>
<dbReference type="PROSITE" id="PS50060">
    <property type="entry name" value="MAM_2"/>
    <property type="match status" value="2"/>
</dbReference>
<dbReference type="Gene3D" id="2.60.40.10">
    <property type="entry name" value="Immunoglobulins"/>
    <property type="match status" value="2"/>
</dbReference>
<feature type="domain" description="MAM" evidence="3">
    <location>
        <begin position="583"/>
        <end position="743"/>
    </location>
</feature>
<dbReference type="InterPro" id="IPR035986">
    <property type="entry name" value="PKD_dom_sf"/>
</dbReference>
<dbReference type="InterPro" id="IPR022409">
    <property type="entry name" value="PKD/Chitinase_dom"/>
</dbReference>
<dbReference type="PROSITE" id="PS50093">
    <property type="entry name" value="PKD"/>
    <property type="match status" value="2"/>
</dbReference>
<dbReference type="RefSeq" id="WP_248934404.1">
    <property type="nucleotide sequence ID" value="NZ_JAKILF010000001.1"/>
</dbReference>
<feature type="domain" description="MAM" evidence="3">
    <location>
        <begin position="749"/>
        <end position="910"/>
    </location>
</feature>
<feature type="region of interest" description="Disordered" evidence="1">
    <location>
        <begin position="599"/>
        <end position="619"/>
    </location>
</feature>
<dbReference type="InterPro" id="IPR013783">
    <property type="entry name" value="Ig-like_fold"/>
</dbReference>
<feature type="signal peptide" evidence="2">
    <location>
        <begin position="1"/>
        <end position="23"/>
    </location>
</feature>
<dbReference type="SUPFAM" id="SSF49299">
    <property type="entry name" value="PKD domain"/>
    <property type="match status" value="2"/>
</dbReference>
<feature type="domain" description="PKD" evidence="4">
    <location>
        <begin position="496"/>
        <end position="573"/>
    </location>
</feature>
<dbReference type="InterPro" id="IPR013320">
    <property type="entry name" value="ConA-like_dom_sf"/>
</dbReference>
<dbReference type="CDD" id="cd00146">
    <property type="entry name" value="PKD"/>
    <property type="match status" value="2"/>
</dbReference>
<feature type="region of interest" description="Disordered" evidence="1">
    <location>
        <begin position="770"/>
        <end position="793"/>
    </location>
</feature>
<dbReference type="InterPro" id="IPR051560">
    <property type="entry name" value="MAM_domain-containing"/>
</dbReference>
<dbReference type="CDD" id="cd06263">
    <property type="entry name" value="MAM"/>
    <property type="match status" value="2"/>
</dbReference>
<protein>
    <submittedName>
        <fullName evidence="5">PKD domain-containing protein</fullName>
    </submittedName>
</protein>
<dbReference type="Pfam" id="PF13688">
    <property type="entry name" value="Reprolysin_5"/>
    <property type="match status" value="1"/>
</dbReference>
<proteinExistence type="predicted"/>
<dbReference type="Pfam" id="PF18911">
    <property type="entry name" value="PKD_4"/>
    <property type="match status" value="2"/>
</dbReference>
<feature type="domain" description="PKD" evidence="4">
    <location>
        <begin position="409"/>
        <end position="491"/>
    </location>
</feature>
<dbReference type="Proteomes" id="UP001595621">
    <property type="component" value="Unassembled WGS sequence"/>
</dbReference>
<dbReference type="SMART" id="SM00089">
    <property type="entry name" value="PKD"/>
    <property type="match status" value="2"/>
</dbReference>
<evidence type="ECO:0000256" key="1">
    <source>
        <dbReference type="SAM" id="MobiDB-lite"/>
    </source>
</evidence>
<organism evidence="5 6">
    <name type="scientific">Shewanella submarina</name>
    <dbReference type="NCBI Taxonomy" id="2016376"/>
    <lineage>
        <taxon>Bacteria</taxon>
        <taxon>Pseudomonadati</taxon>
        <taxon>Pseudomonadota</taxon>
        <taxon>Gammaproteobacteria</taxon>
        <taxon>Alteromonadales</taxon>
        <taxon>Shewanellaceae</taxon>
        <taxon>Shewanella</taxon>
    </lineage>
</organism>
<gene>
    <name evidence="5" type="ORF">ACFOE0_20375</name>
</gene>
<accession>A0ABV7GGL1</accession>
<evidence type="ECO:0000256" key="2">
    <source>
        <dbReference type="SAM" id="SignalP"/>
    </source>
</evidence>
<comment type="caution">
    <text evidence="5">The sequence shown here is derived from an EMBL/GenBank/DDBJ whole genome shotgun (WGS) entry which is preliminary data.</text>
</comment>
<evidence type="ECO:0000313" key="5">
    <source>
        <dbReference type="EMBL" id="MFC3140520.1"/>
    </source>
</evidence>
<dbReference type="Gene3D" id="2.60.120.200">
    <property type="match status" value="2"/>
</dbReference>
<keyword evidence="6" id="KW-1185">Reference proteome</keyword>
<feature type="compositionally biased region" description="Low complexity" evidence="1">
    <location>
        <begin position="604"/>
        <end position="619"/>
    </location>
</feature>
<dbReference type="PANTHER" id="PTHR23282">
    <property type="entry name" value="APICAL ENDOSOMAL GLYCOPROTEIN PRECURSOR"/>
    <property type="match status" value="1"/>
</dbReference>
<name>A0ABV7GGL1_9GAMM</name>
<dbReference type="InterPro" id="IPR000998">
    <property type="entry name" value="MAM_dom"/>
</dbReference>
<evidence type="ECO:0000259" key="3">
    <source>
        <dbReference type="PROSITE" id="PS50060"/>
    </source>
</evidence>
<feature type="chain" id="PRO_5047263495" evidence="2">
    <location>
        <begin position="24"/>
        <end position="910"/>
    </location>
</feature>
<dbReference type="InterPro" id="IPR000601">
    <property type="entry name" value="PKD_dom"/>
</dbReference>
<keyword evidence="2" id="KW-0732">Signal</keyword>
<reference evidence="6" key="1">
    <citation type="journal article" date="2019" name="Int. J. Syst. Evol. Microbiol.">
        <title>The Global Catalogue of Microorganisms (GCM) 10K type strain sequencing project: providing services to taxonomists for standard genome sequencing and annotation.</title>
        <authorList>
            <consortium name="The Broad Institute Genomics Platform"/>
            <consortium name="The Broad Institute Genome Sequencing Center for Infectious Disease"/>
            <person name="Wu L."/>
            <person name="Ma J."/>
        </authorList>
    </citation>
    <scope>NUCLEOTIDE SEQUENCE [LARGE SCALE GENOMIC DNA]</scope>
    <source>
        <strain evidence="6">KCTC 52277</strain>
    </source>
</reference>